<dbReference type="Proteomes" id="UP000824469">
    <property type="component" value="Unassembled WGS sequence"/>
</dbReference>
<evidence type="ECO:0000313" key="1">
    <source>
        <dbReference type="EMBL" id="KAH9298649.1"/>
    </source>
</evidence>
<name>A0AA38CLJ9_TAXCH</name>
<proteinExistence type="predicted"/>
<protein>
    <submittedName>
        <fullName evidence="1">Uncharacterized protein</fullName>
    </submittedName>
</protein>
<feature type="non-terminal residue" evidence="1">
    <location>
        <position position="53"/>
    </location>
</feature>
<dbReference type="AlphaFoldDB" id="A0AA38CLJ9"/>
<reference evidence="1 2" key="1">
    <citation type="journal article" date="2021" name="Nat. Plants">
        <title>The Taxus genome provides insights into paclitaxel biosynthesis.</title>
        <authorList>
            <person name="Xiong X."/>
            <person name="Gou J."/>
            <person name="Liao Q."/>
            <person name="Li Y."/>
            <person name="Zhou Q."/>
            <person name="Bi G."/>
            <person name="Li C."/>
            <person name="Du R."/>
            <person name="Wang X."/>
            <person name="Sun T."/>
            <person name="Guo L."/>
            <person name="Liang H."/>
            <person name="Lu P."/>
            <person name="Wu Y."/>
            <person name="Zhang Z."/>
            <person name="Ro D.K."/>
            <person name="Shang Y."/>
            <person name="Huang S."/>
            <person name="Yan J."/>
        </authorList>
    </citation>
    <scope>NUCLEOTIDE SEQUENCE [LARGE SCALE GENOMIC DNA]</scope>
    <source>
        <strain evidence="1">Ta-2019</strain>
    </source>
</reference>
<gene>
    <name evidence="1" type="ORF">KI387_030331</name>
</gene>
<dbReference type="EMBL" id="JAHRHJ020000010">
    <property type="protein sequence ID" value="KAH9298649.1"/>
    <property type="molecule type" value="Genomic_DNA"/>
</dbReference>
<evidence type="ECO:0000313" key="2">
    <source>
        <dbReference type="Proteomes" id="UP000824469"/>
    </source>
</evidence>
<comment type="caution">
    <text evidence="1">The sequence shown here is derived from an EMBL/GenBank/DDBJ whole genome shotgun (WGS) entry which is preliminary data.</text>
</comment>
<organism evidence="1 2">
    <name type="scientific">Taxus chinensis</name>
    <name type="common">Chinese yew</name>
    <name type="synonym">Taxus wallichiana var. chinensis</name>
    <dbReference type="NCBI Taxonomy" id="29808"/>
    <lineage>
        <taxon>Eukaryota</taxon>
        <taxon>Viridiplantae</taxon>
        <taxon>Streptophyta</taxon>
        <taxon>Embryophyta</taxon>
        <taxon>Tracheophyta</taxon>
        <taxon>Spermatophyta</taxon>
        <taxon>Pinopsida</taxon>
        <taxon>Pinidae</taxon>
        <taxon>Conifers II</taxon>
        <taxon>Cupressales</taxon>
        <taxon>Taxaceae</taxon>
        <taxon>Taxus</taxon>
    </lineage>
</organism>
<feature type="non-terminal residue" evidence="1">
    <location>
        <position position="1"/>
    </location>
</feature>
<accession>A0AA38CLJ9</accession>
<keyword evidence="2" id="KW-1185">Reference proteome</keyword>
<sequence length="53" mass="6235">DDMYPRTKKMLSWAFESHVDEPDFEVFHEALITWPESKGVNPLVNAQRLSDEQ</sequence>